<evidence type="ECO:0000313" key="1">
    <source>
        <dbReference type="EMBL" id="LAA97545.1"/>
    </source>
</evidence>
<sequence length="116" mass="13406">MSIFKLFHDLFKSQLRPNIICADICYFESLKTLRGSAPQINECEALWLGSKKQLGLLLLYYFIFCPAESFLKLLDFITGLTMEPPRYLKVSINYLENAQEFLASIENMNLSQIITL</sequence>
<accession>A0A2D4JM58</accession>
<reference evidence="1" key="1">
    <citation type="submission" date="2017-07" db="EMBL/GenBank/DDBJ databases">
        <authorList>
            <person name="Mikheyev A."/>
            <person name="Grau M."/>
        </authorList>
    </citation>
    <scope>NUCLEOTIDE SEQUENCE</scope>
    <source>
        <tissue evidence="1">Venom_gland</tissue>
    </source>
</reference>
<protein>
    <submittedName>
        <fullName evidence="1">Uncharacterized protein</fullName>
    </submittedName>
</protein>
<proteinExistence type="predicted"/>
<organism evidence="1">
    <name type="scientific">Micrurus lemniscatus lemniscatus</name>
    <dbReference type="NCBI Taxonomy" id="129467"/>
    <lineage>
        <taxon>Eukaryota</taxon>
        <taxon>Metazoa</taxon>
        <taxon>Chordata</taxon>
        <taxon>Craniata</taxon>
        <taxon>Vertebrata</taxon>
        <taxon>Euteleostomi</taxon>
        <taxon>Lepidosauria</taxon>
        <taxon>Squamata</taxon>
        <taxon>Bifurcata</taxon>
        <taxon>Unidentata</taxon>
        <taxon>Episquamata</taxon>
        <taxon>Toxicofera</taxon>
        <taxon>Serpentes</taxon>
        <taxon>Colubroidea</taxon>
        <taxon>Elapidae</taxon>
        <taxon>Elapinae</taxon>
        <taxon>Micrurus</taxon>
    </lineage>
</organism>
<dbReference type="AlphaFoldDB" id="A0A2D4JM58"/>
<name>A0A2D4JM58_MICLE</name>
<reference evidence="1" key="2">
    <citation type="submission" date="2017-11" db="EMBL/GenBank/DDBJ databases">
        <title>Coralsnake Venomics: Analyses of Venom Gland Transcriptomes and Proteomes of Six Brazilian Taxa.</title>
        <authorList>
            <person name="Aird S.D."/>
            <person name="Jorge da Silva N."/>
            <person name="Qiu L."/>
            <person name="Villar-Briones A."/>
            <person name="Aparecida-Saddi V."/>
            <person name="Campos-Telles M.P."/>
            <person name="Grau M."/>
            <person name="Mikheyev A.S."/>
        </authorList>
    </citation>
    <scope>NUCLEOTIDE SEQUENCE</scope>
    <source>
        <tissue evidence="1">Venom_gland</tissue>
    </source>
</reference>
<dbReference type="EMBL" id="IACK01213412">
    <property type="protein sequence ID" value="LAA97545.1"/>
    <property type="molecule type" value="Transcribed_RNA"/>
</dbReference>